<organism evidence="7 8">
    <name type="scientific">Brevibacillus agri</name>
    <dbReference type="NCBI Taxonomy" id="51101"/>
    <lineage>
        <taxon>Bacteria</taxon>
        <taxon>Bacillati</taxon>
        <taxon>Bacillota</taxon>
        <taxon>Bacilli</taxon>
        <taxon>Bacillales</taxon>
        <taxon>Paenibacillaceae</taxon>
        <taxon>Brevibacillus</taxon>
    </lineage>
</organism>
<dbReference type="Proteomes" id="UP000317180">
    <property type="component" value="Unassembled WGS sequence"/>
</dbReference>
<evidence type="ECO:0000313" key="8">
    <source>
        <dbReference type="Proteomes" id="UP000276178"/>
    </source>
</evidence>
<feature type="transmembrane region" description="Helical" evidence="5">
    <location>
        <begin position="249"/>
        <end position="276"/>
    </location>
</feature>
<evidence type="ECO:0000256" key="2">
    <source>
        <dbReference type="ARBA" id="ARBA00022692"/>
    </source>
</evidence>
<protein>
    <submittedName>
        <fullName evidence="7">APC family permease</fullName>
    </submittedName>
    <submittedName>
        <fullName evidence="6">Amino acid permease</fullName>
    </submittedName>
</protein>
<evidence type="ECO:0000313" key="7">
    <source>
        <dbReference type="EMBL" id="RNB52828.1"/>
    </source>
</evidence>
<name>A0A3M8ANN8_9BACL</name>
<dbReference type="Pfam" id="PF13520">
    <property type="entry name" value="AA_permease_2"/>
    <property type="match status" value="1"/>
</dbReference>
<keyword evidence="9" id="KW-1185">Reference proteome</keyword>
<feature type="transmembrane region" description="Helical" evidence="5">
    <location>
        <begin position="143"/>
        <end position="160"/>
    </location>
</feature>
<dbReference type="InterPro" id="IPR002293">
    <property type="entry name" value="AA/rel_permease1"/>
</dbReference>
<evidence type="ECO:0000256" key="3">
    <source>
        <dbReference type="ARBA" id="ARBA00022989"/>
    </source>
</evidence>
<evidence type="ECO:0000313" key="9">
    <source>
        <dbReference type="Proteomes" id="UP000317180"/>
    </source>
</evidence>
<evidence type="ECO:0000256" key="1">
    <source>
        <dbReference type="ARBA" id="ARBA00004141"/>
    </source>
</evidence>
<accession>A0A3M8ANN8</accession>
<sequence length="605" mass="66820">MISDFKRFLIGRPMKTNELAAEKLSKVKALAVLSSDALSSVAYGTEQILLVLITVGAAALWYSIPISIAVVGLLTILILSYRQTIFAYTTGGGAYIVAKDNLGTTTGLVAGGSLLVDYILTVAVSTSASTDAITSAFPALHEHRVLVALLMIFIVTLLNLRGITESATILMYPVYFFVVAILALIIGGVYQWIAGNVHTPSPEYGAVVPGITLFLLLRAFSSGCSALTGVEAVSNAIPNFREPAPKNAALTLITMGLILGIMFMGISLLAYAYGIAPSPKETVVSQIASTVFGRGILYYFIQAVTALILFLAANTAFAAFPLLAFMLSKDRFMPNMFMVRGDRLGFSNGIIFLAILSGILIIAFQGETENLIPLYALGVFIPFTLSQAGMMKRWITKKPPGWLTPFLINTLGMLTTLTICLIFLLTKFTQVWSIFIFLPIVIFIFRKINRHYRDLADELRLDVETDKPEPKGSVIVIPVAGISQVVKNTISYAQSLTDDIVAVYVGFSDEDMKKMEEKWAQWNPGVRLIVLRSHYRSIIRPLFKFIDTVEWKKAETDHVTVMIPQFITKRWWHNLLHNQTSLLIRAYLFARQDVKIATVPYRLKK</sequence>
<feature type="transmembrane region" description="Helical" evidence="5">
    <location>
        <begin position="296"/>
        <end position="325"/>
    </location>
</feature>
<comment type="subcellular location">
    <subcellularLocation>
        <location evidence="1">Membrane</location>
        <topology evidence="1">Multi-pass membrane protein</topology>
    </subcellularLocation>
</comment>
<dbReference type="OrthoDB" id="9759676at2"/>
<feature type="transmembrane region" description="Helical" evidence="5">
    <location>
        <begin position="431"/>
        <end position="448"/>
    </location>
</feature>
<evidence type="ECO:0000256" key="5">
    <source>
        <dbReference type="SAM" id="Phobius"/>
    </source>
</evidence>
<dbReference type="PANTHER" id="PTHR47704:SF1">
    <property type="entry name" value="POTASSIUM TRANSPORTER KIMA"/>
    <property type="match status" value="1"/>
</dbReference>
<dbReference type="EMBL" id="RHHN01000051">
    <property type="protein sequence ID" value="RNB52828.1"/>
    <property type="molecule type" value="Genomic_DNA"/>
</dbReference>
<dbReference type="Proteomes" id="UP000276178">
    <property type="component" value="Unassembled WGS sequence"/>
</dbReference>
<feature type="transmembrane region" description="Helical" evidence="5">
    <location>
        <begin position="213"/>
        <end position="237"/>
    </location>
</feature>
<feature type="transmembrane region" description="Helical" evidence="5">
    <location>
        <begin position="48"/>
        <end position="81"/>
    </location>
</feature>
<keyword evidence="3 5" id="KW-1133">Transmembrane helix</keyword>
<proteinExistence type="predicted"/>
<gene>
    <name evidence="6" type="ORF">BAG01nite_39330</name>
    <name evidence="7" type="ORF">EB820_18365</name>
</gene>
<keyword evidence="4 5" id="KW-0472">Membrane</keyword>
<dbReference type="RefSeq" id="WP_007778646.1">
    <property type="nucleotide sequence ID" value="NZ_BJOD01000051.1"/>
</dbReference>
<dbReference type="GO" id="GO:0022857">
    <property type="term" value="F:transmembrane transporter activity"/>
    <property type="evidence" value="ECO:0007669"/>
    <property type="project" value="InterPro"/>
</dbReference>
<dbReference type="PANTHER" id="PTHR47704">
    <property type="entry name" value="POTASSIUM TRANSPORTER KIMA"/>
    <property type="match status" value="1"/>
</dbReference>
<feature type="transmembrane region" description="Helical" evidence="5">
    <location>
        <begin position="346"/>
        <end position="366"/>
    </location>
</feature>
<dbReference type="EMBL" id="BJOD01000051">
    <property type="protein sequence ID" value="GED27831.1"/>
    <property type="molecule type" value="Genomic_DNA"/>
</dbReference>
<reference evidence="6 9" key="2">
    <citation type="submission" date="2019-06" db="EMBL/GenBank/DDBJ databases">
        <title>Whole genome shotgun sequence of Brevibacillus agri NBRC 15538.</title>
        <authorList>
            <person name="Hosoyama A."/>
            <person name="Uohara A."/>
            <person name="Ohji S."/>
            <person name="Ichikawa N."/>
        </authorList>
    </citation>
    <scope>NUCLEOTIDE SEQUENCE [LARGE SCALE GENOMIC DNA]</scope>
    <source>
        <strain evidence="6 9">NBRC 15538</strain>
    </source>
</reference>
<dbReference type="Gene3D" id="1.20.1740.10">
    <property type="entry name" value="Amino acid/polyamine transporter I"/>
    <property type="match status" value="1"/>
</dbReference>
<feature type="transmembrane region" description="Helical" evidence="5">
    <location>
        <begin position="172"/>
        <end position="193"/>
    </location>
</feature>
<feature type="transmembrane region" description="Helical" evidence="5">
    <location>
        <begin position="102"/>
        <end position="123"/>
    </location>
</feature>
<feature type="transmembrane region" description="Helical" evidence="5">
    <location>
        <begin position="402"/>
        <end position="425"/>
    </location>
</feature>
<dbReference type="GO" id="GO:0016020">
    <property type="term" value="C:membrane"/>
    <property type="evidence" value="ECO:0007669"/>
    <property type="project" value="UniProtKB-SubCell"/>
</dbReference>
<dbReference type="InterPro" id="IPR053153">
    <property type="entry name" value="APC_K+_Transporter"/>
</dbReference>
<comment type="caution">
    <text evidence="7">The sequence shown here is derived from an EMBL/GenBank/DDBJ whole genome shotgun (WGS) entry which is preliminary data.</text>
</comment>
<keyword evidence="2 5" id="KW-0812">Transmembrane</keyword>
<evidence type="ECO:0000313" key="6">
    <source>
        <dbReference type="EMBL" id="GED27831.1"/>
    </source>
</evidence>
<evidence type="ECO:0000256" key="4">
    <source>
        <dbReference type="ARBA" id="ARBA00023136"/>
    </source>
</evidence>
<reference evidence="7 8" key="1">
    <citation type="submission" date="2018-10" db="EMBL/GenBank/DDBJ databases">
        <title>Phylogenomics of Brevibacillus.</title>
        <authorList>
            <person name="Dunlap C."/>
        </authorList>
    </citation>
    <scope>NUCLEOTIDE SEQUENCE [LARGE SCALE GENOMIC DNA]</scope>
    <source>
        <strain evidence="7 8">NRRL NRS 1219</strain>
    </source>
</reference>
<dbReference type="AlphaFoldDB" id="A0A3M8ANN8"/>
<feature type="transmembrane region" description="Helical" evidence="5">
    <location>
        <begin position="372"/>
        <end position="390"/>
    </location>
</feature>
<dbReference type="GeneID" id="82813591"/>